<dbReference type="EMBL" id="FQXM01000010">
    <property type="protein sequence ID" value="SHH71105.1"/>
    <property type="molecule type" value="Genomic_DNA"/>
</dbReference>
<protein>
    <submittedName>
        <fullName evidence="1">Uncharacterized protein</fullName>
    </submittedName>
</protein>
<name>A0A1M5V7A1_9CLOT</name>
<sequence>MIKISGALIKNTKIIAEEIVTSTVEGEYQEKLKECITEICYKLDIEKPYWLPRNLTAYNKHNKTFFDENNFVDKIDFDKFIIEEME</sequence>
<gene>
    <name evidence="1" type="ORF">SAMN02745207_02141</name>
</gene>
<dbReference type="RefSeq" id="WP_073338420.1">
    <property type="nucleotide sequence ID" value="NZ_FQXM01000010.1"/>
</dbReference>
<reference evidence="1 2" key="1">
    <citation type="submission" date="2016-11" db="EMBL/GenBank/DDBJ databases">
        <authorList>
            <person name="Jaros S."/>
            <person name="Januszkiewicz K."/>
            <person name="Wedrychowicz H."/>
        </authorList>
    </citation>
    <scope>NUCLEOTIDE SEQUENCE [LARGE SCALE GENOMIC DNA]</scope>
    <source>
        <strain evidence="1 2">DSM 8605</strain>
    </source>
</reference>
<dbReference type="Proteomes" id="UP000184447">
    <property type="component" value="Unassembled WGS sequence"/>
</dbReference>
<dbReference type="STRING" id="1121316.SAMN02745207_02141"/>
<proteinExistence type="predicted"/>
<evidence type="ECO:0000313" key="2">
    <source>
        <dbReference type="Proteomes" id="UP000184447"/>
    </source>
</evidence>
<organism evidence="1 2">
    <name type="scientific">Clostridium grantii DSM 8605</name>
    <dbReference type="NCBI Taxonomy" id="1121316"/>
    <lineage>
        <taxon>Bacteria</taxon>
        <taxon>Bacillati</taxon>
        <taxon>Bacillota</taxon>
        <taxon>Clostridia</taxon>
        <taxon>Eubacteriales</taxon>
        <taxon>Clostridiaceae</taxon>
        <taxon>Clostridium</taxon>
    </lineage>
</organism>
<dbReference type="AlphaFoldDB" id="A0A1M5V7A1"/>
<dbReference type="OrthoDB" id="2084516at2"/>
<accession>A0A1M5V7A1</accession>
<keyword evidence="2" id="KW-1185">Reference proteome</keyword>
<evidence type="ECO:0000313" key="1">
    <source>
        <dbReference type="EMBL" id="SHH71105.1"/>
    </source>
</evidence>